<comment type="caution">
    <text evidence="5">The sequence shown here is derived from an EMBL/GenBank/DDBJ whole genome shotgun (WGS) entry which is preliminary data.</text>
</comment>
<dbReference type="PANTHER" id="PTHR19375">
    <property type="entry name" value="HEAT SHOCK PROTEIN 70KDA"/>
    <property type="match status" value="1"/>
</dbReference>
<evidence type="ECO:0000256" key="1">
    <source>
        <dbReference type="ARBA" id="ARBA00022741"/>
    </source>
</evidence>
<evidence type="ECO:0000313" key="5">
    <source>
        <dbReference type="EMBL" id="MEW9305461.1"/>
    </source>
</evidence>
<organism evidence="5 6">
    <name type="scientific">Labrys neptuniae</name>
    <dbReference type="NCBI Taxonomy" id="376174"/>
    <lineage>
        <taxon>Bacteria</taxon>
        <taxon>Pseudomonadati</taxon>
        <taxon>Pseudomonadota</taxon>
        <taxon>Alphaproteobacteria</taxon>
        <taxon>Hyphomicrobiales</taxon>
        <taxon>Xanthobacteraceae</taxon>
        <taxon>Labrys</taxon>
    </lineage>
</organism>
<dbReference type="Proteomes" id="UP001555786">
    <property type="component" value="Unassembled WGS sequence"/>
</dbReference>
<evidence type="ECO:0000256" key="4">
    <source>
        <dbReference type="SAM" id="MobiDB-lite"/>
    </source>
</evidence>
<keyword evidence="1 3" id="KW-0547">Nucleotide-binding</keyword>
<evidence type="ECO:0000256" key="2">
    <source>
        <dbReference type="ARBA" id="ARBA00022840"/>
    </source>
</evidence>
<sequence length="624" mass="67623">MTDVVFGIDFGTTNSLAAVTVGGRTLALVDQVTLRPHPSVIWYRGGDIVVGREARQNMDRTDTGAPPGFIRSPKMSLRRNGPIFVDGRPIEPTDAVSEVLKHLKNDAAAMRGGAPGKNLARAVFTIPVDFGGVERRALREAARKAGIGVVQFVHEPVAALYAYLRSKPDLGRELTRLEGRSVLVFDWGGGTLDLTLCRIQGGAIMQVVNLGDNEVGGDRFDERLRNHLRAKHAAAHGIEDITVLEQPGMAAKLLHQCEILKIHLSDPKIDSEDVIVRNYLKEDGAGRNLLGTVTRDELKDLSAGIVIRGLARIDQILEQAQLSYQDIELCLATGGMVNMPAIRDGLVERFIGRVPKLDNGDRIIAEGAAWIASDGLRLTLSKSIEILVADTSGRGTYHSLVDAGWTLPLENETQNVANTRLFCIDPREGKAVVEVAKPAKLGKVLPSDPRLTLCVAKVEVDANAQPLLERIECHLQIDHDYIARVTLTSTGRGAHSSEEFHDLEFGLSLAGAVPPSSGSSHREKASAGGGPAGAARALADSNLLQRTNVARCDNPNYSDDESWKLVPGDLVAKWRSSYFDTRNTVATSRQLQEKNFYVPCSRCKRRISQIKAEGPVAGCRGACC</sequence>
<protein>
    <submittedName>
        <fullName evidence="5">Hsp70 family protein</fullName>
    </submittedName>
</protein>
<dbReference type="Pfam" id="PF00012">
    <property type="entry name" value="HSP70"/>
    <property type="match status" value="2"/>
</dbReference>
<gene>
    <name evidence="5" type="ORF">ABXS05_07940</name>
</gene>
<keyword evidence="2 3" id="KW-0067">ATP-binding</keyword>
<feature type="region of interest" description="Disordered" evidence="4">
    <location>
        <begin position="514"/>
        <end position="533"/>
    </location>
</feature>
<proteinExistence type="inferred from homology"/>
<accession>A0ABV3PIK5</accession>
<dbReference type="PRINTS" id="PR00301">
    <property type="entry name" value="HEATSHOCK70"/>
</dbReference>
<keyword evidence="6" id="KW-1185">Reference proteome</keyword>
<comment type="similarity">
    <text evidence="3">Belongs to the heat shock protein 70 family.</text>
</comment>
<dbReference type="SUPFAM" id="SSF53067">
    <property type="entry name" value="Actin-like ATPase domain"/>
    <property type="match status" value="2"/>
</dbReference>
<dbReference type="RefSeq" id="WP_367623505.1">
    <property type="nucleotide sequence ID" value="NZ_JBFNQD010000002.1"/>
</dbReference>
<dbReference type="Gene3D" id="3.90.640.10">
    <property type="entry name" value="Actin, Chain A, domain 4"/>
    <property type="match status" value="1"/>
</dbReference>
<dbReference type="InterPro" id="IPR013126">
    <property type="entry name" value="Hsp_70_fam"/>
</dbReference>
<dbReference type="EMBL" id="JBFNQD010000002">
    <property type="protein sequence ID" value="MEW9305461.1"/>
    <property type="molecule type" value="Genomic_DNA"/>
</dbReference>
<evidence type="ECO:0000313" key="6">
    <source>
        <dbReference type="Proteomes" id="UP001555786"/>
    </source>
</evidence>
<dbReference type="InterPro" id="IPR043129">
    <property type="entry name" value="ATPase_NBD"/>
</dbReference>
<name>A0ABV3PIK5_9HYPH</name>
<evidence type="ECO:0000256" key="3">
    <source>
        <dbReference type="RuleBase" id="RU003322"/>
    </source>
</evidence>
<dbReference type="Gene3D" id="3.30.420.40">
    <property type="match status" value="2"/>
</dbReference>
<reference evidence="5 6" key="1">
    <citation type="submission" date="2024-07" db="EMBL/GenBank/DDBJ databases">
        <title>Description of Labrys sedimenti sp. nov., isolated from a diclofenac-degrading enrichment culture.</title>
        <authorList>
            <person name="Tancsics A."/>
            <person name="Csepanyi A."/>
        </authorList>
    </citation>
    <scope>NUCLEOTIDE SEQUENCE [LARGE SCALE GENOMIC DNA]</scope>
    <source>
        <strain evidence="5 6">LMG 23578</strain>
    </source>
</reference>